<feature type="transmembrane region" description="Helical" evidence="1">
    <location>
        <begin position="69"/>
        <end position="93"/>
    </location>
</feature>
<organism evidence="2 3">
    <name type="scientific">Flavobacterium ginsengiterrae</name>
    <dbReference type="NCBI Taxonomy" id="871695"/>
    <lineage>
        <taxon>Bacteria</taxon>
        <taxon>Pseudomonadati</taxon>
        <taxon>Bacteroidota</taxon>
        <taxon>Flavobacteriia</taxon>
        <taxon>Flavobacteriales</taxon>
        <taxon>Flavobacteriaceae</taxon>
        <taxon>Flavobacterium</taxon>
    </lineage>
</organism>
<feature type="transmembrane region" description="Helical" evidence="1">
    <location>
        <begin position="12"/>
        <end position="31"/>
    </location>
</feature>
<keyword evidence="3" id="KW-1185">Reference proteome</keyword>
<dbReference type="Proteomes" id="UP001500748">
    <property type="component" value="Unassembled WGS sequence"/>
</dbReference>
<keyword evidence="1" id="KW-1133">Transmembrane helix</keyword>
<keyword evidence="1" id="KW-0472">Membrane</keyword>
<evidence type="ECO:0000313" key="3">
    <source>
        <dbReference type="Proteomes" id="UP001500748"/>
    </source>
</evidence>
<comment type="caution">
    <text evidence="2">The sequence shown here is derived from an EMBL/GenBank/DDBJ whole genome shotgun (WGS) entry which is preliminary data.</text>
</comment>
<feature type="transmembrane region" description="Helical" evidence="1">
    <location>
        <begin position="105"/>
        <end position="126"/>
    </location>
</feature>
<evidence type="ECO:0000313" key="2">
    <source>
        <dbReference type="EMBL" id="GAA3761666.1"/>
    </source>
</evidence>
<gene>
    <name evidence="2" type="ORF">GCM10022423_11250</name>
</gene>
<evidence type="ECO:0000256" key="1">
    <source>
        <dbReference type="SAM" id="Phobius"/>
    </source>
</evidence>
<reference evidence="3" key="1">
    <citation type="journal article" date="2019" name="Int. J. Syst. Evol. Microbiol.">
        <title>The Global Catalogue of Microorganisms (GCM) 10K type strain sequencing project: providing services to taxonomists for standard genome sequencing and annotation.</title>
        <authorList>
            <consortium name="The Broad Institute Genomics Platform"/>
            <consortium name="The Broad Institute Genome Sequencing Center for Infectious Disease"/>
            <person name="Wu L."/>
            <person name="Ma J."/>
        </authorList>
    </citation>
    <scope>NUCLEOTIDE SEQUENCE [LARGE SCALE GENOMIC DNA]</scope>
    <source>
        <strain evidence="3">JCM 17337</strain>
    </source>
</reference>
<sequence>MLLNNYKPVFHLFLFTVAAYILHKTAFYFFQINTESFDYAIELPYLIFFAVSVLLYLIVLVVKKKNFQIVGMVFLFGTFTEMLLAYLILQPILKSSSETAAVEKVSFFITFILFLLFQTLLTARLLNEKR</sequence>
<keyword evidence="1" id="KW-0812">Transmembrane</keyword>
<feature type="transmembrane region" description="Helical" evidence="1">
    <location>
        <begin position="43"/>
        <end position="62"/>
    </location>
</feature>
<dbReference type="EMBL" id="BAABDU010000003">
    <property type="protein sequence ID" value="GAA3761666.1"/>
    <property type="molecule type" value="Genomic_DNA"/>
</dbReference>
<accession>A0ABP7GBY4</accession>
<name>A0ABP7GBY4_9FLAO</name>
<proteinExistence type="predicted"/>
<dbReference type="RefSeq" id="WP_345141460.1">
    <property type="nucleotide sequence ID" value="NZ_BAABDU010000003.1"/>
</dbReference>
<protein>
    <submittedName>
        <fullName evidence="2">Uncharacterized protein</fullName>
    </submittedName>
</protein>